<feature type="binding site" evidence="13">
    <location>
        <position position="767"/>
    </location>
    <ligand>
        <name>substrate</name>
    </ligand>
</feature>
<feature type="binding site" evidence="13">
    <location>
        <position position="745"/>
    </location>
    <ligand>
        <name>substrate</name>
    </ligand>
</feature>
<evidence type="ECO:0000256" key="9">
    <source>
        <dbReference type="ARBA" id="ARBA00022840"/>
    </source>
</evidence>
<dbReference type="GO" id="GO:0046872">
    <property type="term" value="F:metal ion binding"/>
    <property type="evidence" value="ECO:0007669"/>
    <property type="project" value="UniProtKB-UniRule"/>
</dbReference>
<dbReference type="InterPro" id="IPR040442">
    <property type="entry name" value="Pyrv_kinase-like_dom_sf"/>
</dbReference>
<feature type="domain" description="Pyruvate phosphate dikinase AMP/ATP-binding" evidence="16">
    <location>
        <begin position="303"/>
        <end position="351"/>
    </location>
</feature>
<evidence type="ECO:0000313" key="19">
    <source>
        <dbReference type="EMBL" id="OUQ04428.1"/>
    </source>
</evidence>
<feature type="domain" description="PEP-utilising enzyme C-terminal" evidence="17">
    <location>
        <begin position="518"/>
        <end position="869"/>
    </location>
</feature>
<keyword evidence="10 14" id="KW-0460">Magnesium</keyword>
<name>A0A1Y4QGL5_9FIRM</name>
<reference evidence="20" key="1">
    <citation type="submission" date="2017-04" db="EMBL/GenBank/DDBJ databases">
        <title>Function of individual gut microbiota members based on whole genome sequencing of pure cultures obtained from chicken caecum.</title>
        <authorList>
            <person name="Medvecky M."/>
            <person name="Cejkova D."/>
            <person name="Polansky O."/>
            <person name="Karasova D."/>
            <person name="Kubasova T."/>
            <person name="Cizek A."/>
            <person name="Rychlik I."/>
        </authorList>
    </citation>
    <scope>NUCLEOTIDE SEQUENCE [LARGE SCALE GENOMIC DNA]</scope>
    <source>
        <strain evidence="20">An149</strain>
    </source>
</reference>
<dbReference type="Gene3D" id="1.10.189.10">
    <property type="entry name" value="Pyruvate Phosphate Dikinase, domain 2"/>
    <property type="match status" value="1"/>
</dbReference>
<dbReference type="EMBL" id="DYWV01000195">
    <property type="protein sequence ID" value="HJF40393.1"/>
    <property type="molecule type" value="Genomic_DNA"/>
</dbReference>
<dbReference type="PANTHER" id="PTHR22931">
    <property type="entry name" value="PHOSPHOENOLPYRUVATE DIKINASE-RELATED"/>
    <property type="match status" value="1"/>
</dbReference>
<proteinExistence type="inferred from homology"/>
<evidence type="ECO:0000256" key="2">
    <source>
        <dbReference type="ARBA" id="ARBA00007837"/>
    </source>
</evidence>
<evidence type="ECO:0000313" key="20">
    <source>
        <dbReference type="Proteomes" id="UP000196258"/>
    </source>
</evidence>
<dbReference type="RefSeq" id="WP_087257204.1">
    <property type="nucleotide sequence ID" value="NZ_CAJFOD010000087.1"/>
</dbReference>
<dbReference type="Gene3D" id="1.20.80.30">
    <property type="match status" value="1"/>
</dbReference>
<dbReference type="Gene3D" id="3.20.20.60">
    <property type="entry name" value="Phosphoenolpyruvate-binding domains"/>
    <property type="match status" value="1"/>
</dbReference>
<evidence type="ECO:0000256" key="13">
    <source>
        <dbReference type="PIRSR" id="PIRSR000853-2"/>
    </source>
</evidence>
<dbReference type="SUPFAM" id="SSF56059">
    <property type="entry name" value="Glutathione synthetase ATP-binding domain-like"/>
    <property type="match status" value="1"/>
</dbReference>
<dbReference type="EC" id="2.7.9.1" evidence="3 11"/>
<evidence type="ECO:0000256" key="10">
    <source>
        <dbReference type="ARBA" id="ARBA00022842"/>
    </source>
</evidence>
<dbReference type="GO" id="GO:0016301">
    <property type="term" value="F:kinase activity"/>
    <property type="evidence" value="ECO:0007669"/>
    <property type="project" value="UniProtKB-UniRule"/>
</dbReference>
<feature type="domain" description="Pyruvate phosphate dikinase AMP/ATP-binding" evidence="16">
    <location>
        <begin position="57"/>
        <end position="297"/>
    </location>
</feature>
<dbReference type="GO" id="GO:0005524">
    <property type="term" value="F:ATP binding"/>
    <property type="evidence" value="ECO:0007669"/>
    <property type="project" value="UniProtKB-UniRule"/>
</dbReference>
<dbReference type="Gene3D" id="3.30.470.20">
    <property type="entry name" value="ATP-grasp fold, B domain"/>
    <property type="match status" value="1"/>
</dbReference>
<feature type="binding site" evidence="14">
    <location>
        <position position="745"/>
    </location>
    <ligand>
        <name>Mg(2+)</name>
        <dbReference type="ChEBI" id="CHEBI:18420"/>
    </ligand>
</feature>
<feature type="binding site" evidence="13">
    <location>
        <position position="766"/>
    </location>
    <ligand>
        <name>substrate</name>
    </ligand>
</feature>
<dbReference type="NCBIfam" id="TIGR01828">
    <property type="entry name" value="pyru_phos_dikin"/>
    <property type="match status" value="1"/>
</dbReference>
<dbReference type="InterPro" id="IPR036637">
    <property type="entry name" value="Phosphohistidine_dom_sf"/>
</dbReference>
<evidence type="ECO:0000313" key="18">
    <source>
        <dbReference type="EMBL" id="HJF40393.1"/>
    </source>
</evidence>
<dbReference type="Gene3D" id="3.30.1490.20">
    <property type="entry name" value="ATP-grasp fold, A domain"/>
    <property type="match status" value="1"/>
</dbReference>
<reference evidence="18" key="3">
    <citation type="journal article" date="2021" name="PeerJ">
        <title>Extensive microbial diversity within the chicken gut microbiome revealed by metagenomics and culture.</title>
        <authorList>
            <person name="Gilroy R."/>
            <person name="Ravi A."/>
            <person name="Getino M."/>
            <person name="Pursley I."/>
            <person name="Horton D.L."/>
            <person name="Alikhan N.F."/>
            <person name="Baker D."/>
            <person name="Gharbi K."/>
            <person name="Hall N."/>
            <person name="Watson M."/>
            <person name="Adriaenssens E.M."/>
            <person name="Foster-Nyarko E."/>
            <person name="Jarju S."/>
            <person name="Secka A."/>
            <person name="Antonio M."/>
            <person name="Oren A."/>
            <person name="Chaudhuri R.R."/>
            <person name="La Ragione R."/>
            <person name="Hildebrand F."/>
            <person name="Pallen M.J."/>
        </authorList>
    </citation>
    <scope>NUCLEOTIDE SEQUENCE</scope>
    <source>
        <strain evidence="18">CHK193-16274</strain>
    </source>
</reference>
<dbReference type="Proteomes" id="UP000749320">
    <property type="component" value="Unassembled WGS sequence"/>
</dbReference>
<dbReference type="SUPFAM" id="SSF51621">
    <property type="entry name" value="Phosphoenolpyruvate/pyruvate domain"/>
    <property type="match status" value="1"/>
</dbReference>
<dbReference type="Gene3D" id="3.50.30.10">
    <property type="entry name" value="Phosphohistidine domain"/>
    <property type="match status" value="1"/>
</dbReference>
<evidence type="ECO:0000256" key="7">
    <source>
        <dbReference type="ARBA" id="ARBA00022741"/>
    </source>
</evidence>
<comment type="caution">
    <text evidence="19">The sequence shown here is derived from an EMBL/GenBank/DDBJ whole genome shotgun (WGS) entry which is preliminary data.</text>
</comment>
<dbReference type="Pfam" id="PF01326">
    <property type="entry name" value="PPDK_N"/>
    <property type="match status" value="2"/>
</dbReference>
<evidence type="ECO:0000256" key="4">
    <source>
        <dbReference type="ARBA" id="ARBA00020138"/>
    </source>
</evidence>
<dbReference type="InterPro" id="IPR002192">
    <property type="entry name" value="PPDK_AMP/ATP-bd"/>
</dbReference>
<evidence type="ECO:0000256" key="12">
    <source>
        <dbReference type="PIRSR" id="PIRSR000853-1"/>
    </source>
</evidence>
<dbReference type="InterPro" id="IPR018274">
    <property type="entry name" value="PEP_util_AS"/>
</dbReference>
<dbReference type="InterPro" id="IPR000121">
    <property type="entry name" value="PEP_util_C"/>
</dbReference>
<keyword evidence="19" id="KW-0670">Pyruvate</keyword>
<feature type="binding site" evidence="13">
    <location>
        <position position="617"/>
    </location>
    <ligand>
        <name>substrate</name>
    </ligand>
</feature>
<dbReference type="PANTHER" id="PTHR22931:SF9">
    <property type="entry name" value="PYRUVATE, PHOSPHATE DIKINASE 1, CHLOROPLASTIC"/>
    <property type="match status" value="1"/>
</dbReference>
<dbReference type="Pfam" id="PF00391">
    <property type="entry name" value="PEP-utilizers"/>
    <property type="match status" value="1"/>
</dbReference>
<dbReference type="EMBL" id="NFLB01000011">
    <property type="protein sequence ID" value="OUQ04428.1"/>
    <property type="molecule type" value="Genomic_DNA"/>
</dbReference>
<sequence length="888" mass="98175">MKKYVYMFSEGNEMMRDLLGGKGANLAAMVNLGLPVPQGFTVTTEACNEYYADGKIINDEMKKQIDECLERLEKLADKKLGGLENPLLVSVRSGAKFSMPGMMDTILNLGLNDETVEVVAKQTDNRRFAFDSYRRFIQMYSDVVCEVDKELFEAKLTELKNSKGYESDLDITAEDFENTIIPQYKEIFKRELGRDFPQDAKEQLMGAILAVFRSWNNERAIIYRNLNGIPHDLGTAVNVQQMVFGNMGNDSGTGVLFTRNAANGDNHIYGEYLINAQGEDVVAGIRTPQKIAKLEEDMPEIYKQLVEIVKGLEKHYKDMQDCEFTVENGKLYILQTRNGKRTGKAALKIAVDLVHEGLINKYEAMTRVEPDQISQLLHPNFTAEALKSAVSVLEGLPASPGAGAGKVYLTAEKVHEKAVAGEKVILVRHETSPEDIQGMVDCEGILTSTGGMTSHAAVVARGMGKCCIVGAKALSIDYEAGTFTIDGKTYPEGTELSLDGSTGKVYLGVLDSEESELTGDFAELMSWADEIKKLQVRANADSPRDAAVAIKFGAEGIGLCRTEHMFFEGDRIEYVRQMILSDTVEERIKALDELYKFQVEDFRGIYRAMVGLPVTVRLLDPPLHEFLPHTDEEYQAVADKLGKTLEEVKTKGAALKETNPMLGHRGSRLAVTYPEIYNMQVKAIIDAAIDVERELGCTIVPEIMLPLIGSEAEIVYVKDNVTKAIEAAIMAKNAKIEYKIGTMIEIPRAALTADEIAKHAEFFSFGTNDLTQMTYGFSRDDVGSFLPEYINRKVIQVDPFVSLDQRGVGQLIEIAATKGRSVRPNIKLGICGEHGGDPESIKFCHKKGLTYVSCSPYRVLIARLAAAQAAAEEIILEHTTDKVLVADK</sequence>
<feature type="active site" description="Tele-phosphohistidine intermediate" evidence="12">
    <location>
        <position position="455"/>
    </location>
</feature>
<dbReference type="SUPFAM" id="SSF52009">
    <property type="entry name" value="Phosphohistidine domain"/>
    <property type="match status" value="1"/>
</dbReference>
<feature type="binding site" evidence="14">
    <location>
        <position position="769"/>
    </location>
    <ligand>
        <name>Mg(2+)</name>
        <dbReference type="ChEBI" id="CHEBI:18420"/>
    </ligand>
</feature>
<keyword evidence="5 18" id="KW-0808">Transferase</keyword>
<comment type="similarity">
    <text evidence="2 11">Belongs to the PEP-utilizing enzyme family.</text>
</comment>
<evidence type="ECO:0000256" key="3">
    <source>
        <dbReference type="ARBA" id="ARBA00011994"/>
    </source>
</evidence>
<dbReference type="Proteomes" id="UP000196258">
    <property type="component" value="Unassembled WGS sequence"/>
</dbReference>
<dbReference type="PROSITE" id="PS00370">
    <property type="entry name" value="PEP_ENZYMES_PHOS_SITE"/>
    <property type="match status" value="1"/>
</dbReference>
<comment type="cofactor">
    <cofactor evidence="1 11 14">
        <name>Mg(2+)</name>
        <dbReference type="ChEBI" id="CHEBI:18420"/>
    </cofactor>
</comment>
<organism evidence="19 20">
    <name type="scientific">Thomasclavelia spiroformis</name>
    <dbReference type="NCBI Taxonomy" id="29348"/>
    <lineage>
        <taxon>Bacteria</taxon>
        <taxon>Bacillati</taxon>
        <taxon>Bacillota</taxon>
        <taxon>Erysipelotrichia</taxon>
        <taxon>Erysipelotrichales</taxon>
        <taxon>Coprobacillaceae</taxon>
        <taxon>Thomasclavelia</taxon>
    </lineage>
</organism>
<evidence type="ECO:0000256" key="5">
    <source>
        <dbReference type="ARBA" id="ARBA00022679"/>
    </source>
</evidence>
<feature type="domain" description="PEP-utilising enzyme mobile" evidence="15">
    <location>
        <begin position="422"/>
        <end position="503"/>
    </location>
</feature>
<evidence type="ECO:0000256" key="1">
    <source>
        <dbReference type="ARBA" id="ARBA00001946"/>
    </source>
</evidence>
<comment type="catalytic activity">
    <reaction evidence="11">
        <text>pyruvate + phosphate + ATP = phosphoenolpyruvate + AMP + diphosphate + H(+)</text>
        <dbReference type="Rhea" id="RHEA:10756"/>
        <dbReference type="ChEBI" id="CHEBI:15361"/>
        <dbReference type="ChEBI" id="CHEBI:15378"/>
        <dbReference type="ChEBI" id="CHEBI:30616"/>
        <dbReference type="ChEBI" id="CHEBI:33019"/>
        <dbReference type="ChEBI" id="CHEBI:43474"/>
        <dbReference type="ChEBI" id="CHEBI:58702"/>
        <dbReference type="ChEBI" id="CHEBI:456215"/>
        <dbReference type="EC" id="2.7.9.1"/>
    </reaction>
</comment>
<keyword evidence="7" id="KW-0547">Nucleotide-binding</keyword>
<evidence type="ECO:0000256" key="8">
    <source>
        <dbReference type="ARBA" id="ARBA00022777"/>
    </source>
</evidence>
<evidence type="ECO:0000259" key="16">
    <source>
        <dbReference type="Pfam" id="PF01326"/>
    </source>
</evidence>
<keyword evidence="8 19" id="KW-0418">Kinase</keyword>
<feature type="binding site" evidence="13">
    <location>
        <position position="768"/>
    </location>
    <ligand>
        <name>substrate</name>
    </ligand>
</feature>
<dbReference type="NCBIfam" id="NF004531">
    <property type="entry name" value="PRK05878.1"/>
    <property type="match status" value="1"/>
</dbReference>
<dbReference type="InterPro" id="IPR010121">
    <property type="entry name" value="Pyruvate_phosphate_dikinase"/>
</dbReference>
<reference evidence="19" key="2">
    <citation type="journal article" date="2018" name="BMC Genomics">
        <title>Whole genome sequencing and function prediction of 133 gut anaerobes isolated from chicken caecum in pure cultures.</title>
        <authorList>
            <person name="Medvecky M."/>
            <person name="Cejkova D."/>
            <person name="Polansky O."/>
            <person name="Karasova D."/>
            <person name="Kubasova T."/>
            <person name="Cizek A."/>
            <person name="Rychlik I."/>
        </authorList>
    </citation>
    <scope>NUCLEOTIDE SEQUENCE</scope>
    <source>
        <strain evidence="19">An149</strain>
    </source>
</reference>
<protein>
    <recommendedName>
        <fullName evidence="4 11">Pyruvate, phosphate dikinase</fullName>
        <ecNumber evidence="3 11">2.7.9.1</ecNumber>
    </recommendedName>
</protein>
<dbReference type="PROSITE" id="PS00742">
    <property type="entry name" value="PEP_ENZYMES_2"/>
    <property type="match status" value="1"/>
</dbReference>
<reference evidence="18" key="4">
    <citation type="submission" date="2021-09" db="EMBL/GenBank/DDBJ databases">
        <authorList>
            <person name="Gilroy R."/>
        </authorList>
    </citation>
    <scope>NUCLEOTIDE SEQUENCE</scope>
    <source>
        <strain evidence="18">CHK193-16274</strain>
    </source>
</reference>
<dbReference type="InterPro" id="IPR015813">
    <property type="entry name" value="Pyrv/PenolPyrv_kinase-like_dom"/>
</dbReference>
<dbReference type="InterPro" id="IPR013815">
    <property type="entry name" value="ATP_grasp_subdomain_1"/>
</dbReference>
<evidence type="ECO:0000259" key="15">
    <source>
        <dbReference type="Pfam" id="PF00391"/>
    </source>
</evidence>
<evidence type="ECO:0000256" key="11">
    <source>
        <dbReference type="PIRNR" id="PIRNR000853"/>
    </source>
</evidence>
<dbReference type="AlphaFoldDB" id="A0A1Y4QGL5"/>
<dbReference type="InterPro" id="IPR008279">
    <property type="entry name" value="PEP-util_enz_mobile_dom"/>
</dbReference>
<feature type="active site" description="Proton donor" evidence="12">
    <location>
        <position position="831"/>
    </location>
</feature>
<keyword evidence="6 14" id="KW-0479">Metal-binding</keyword>
<keyword evidence="9" id="KW-0067">ATP-binding</keyword>
<evidence type="ECO:0000256" key="6">
    <source>
        <dbReference type="ARBA" id="ARBA00022723"/>
    </source>
</evidence>
<evidence type="ECO:0000259" key="17">
    <source>
        <dbReference type="Pfam" id="PF02896"/>
    </source>
</evidence>
<dbReference type="PIRSF" id="PIRSF000853">
    <property type="entry name" value="PPDK"/>
    <property type="match status" value="1"/>
</dbReference>
<dbReference type="InterPro" id="IPR023151">
    <property type="entry name" value="PEP_util_CS"/>
</dbReference>
<feature type="binding site" evidence="13">
    <location>
        <position position="561"/>
    </location>
    <ligand>
        <name>substrate</name>
    </ligand>
</feature>
<accession>A0A1Y4QGL5</accession>
<dbReference type="Pfam" id="PF02896">
    <property type="entry name" value="PEP-utilizers_C"/>
    <property type="match status" value="1"/>
</dbReference>
<evidence type="ECO:0000256" key="14">
    <source>
        <dbReference type="PIRSR" id="PIRSR000853-3"/>
    </source>
</evidence>
<dbReference type="GO" id="GO:0050242">
    <property type="term" value="F:pyruvate, phosphate dikinase activity"/>
    <property type="evidence" value="ECO:0007669"/>
    <property type="project" value="UniProtKB-UniRule"/>
</dbReference>
<feature type="binding site" evidence="13">
    <location>
        <position position="769"/>
    </location>
    <ligand>
        <name>substrate</name>
    </ligand>
</feature>
<gene>
    <name evidence="18" type="primary">ppdK</name>
    <name evidence="19" type="ORF">B5E91_09750</name>
    <name evidence="18" type="ORF">K8V91_05665</name>
</gene>